<dbReference type="Proteomes" id="UP000024635">
    <property type="component" value="Unassembled WGS sequence"/>
</dbReference>
<evidence type="ECO:0000313" key="2">
    <source>
        <dbReference type="EMBL" id="EYC26705.1"/>
    </source>
</evidence>
<reference evidence="3" key="1">
    <citation type="journal article" date="2015" name="Nat. Genet.">
        <title>The genome and transcriptome of the zoonotic hookworm Ancylostoma ceylanicum identify infection-specific gene families.</title>
        <authorList>
            <person name="Schwarz E.M."/>
            <person name="Hu Y."/>
            <person name="Antoshechkin I."/>
            <person name="Miller M.M."/>
            <person name="Sternberg P.W."/>
            <person name="Aroian R.V."/>
        </authorList>
    </citation>
    <scope>NUCLEOTIDE SEQUENCE</scope>
    <source>
        <strain evidence="3">HY135</strain>
    </source>
</reference>
<proteinExistence type="predicted"/>
<organism evidence="2 3">
    <name type="scientific">Ancylostoma ceylanicum</name>
    <dbReference type="NCBI Taxonomy" id="53326"/>
    <lineage>
        <taxon>Eukaryota</taxon>
        <taxon>Metazoa</taxon>
        <taxon>Ecdysozoa</taxon>
        <taxon>Nematoda</taxon>
        <taxon>Chromadorea</taxon>
        <taxon>Rhabditida</taxon>
        <taxon>Rhabditina</taxon>
        <taxon>Rhabditomorpha</taxon>
        <taxon>Strongyloidea</taxon>
        <taxon>Ancylostomatidae</taxon>
        <taxon>Ancylostomatinae</taxon>
        <taxon>Ancylostoma</taxon>
    </lineage>
</organism>
<feature type="chain" id="PRO_5001489439" description="Secreted protein" evidence="1">
    <location>
        <begin position="19"/>
        <end position="119"/>
    </location>
</feature>
<keyword evidence="3" id="KW-1185">Reference proteome</keyword>
<keyword evidence="1" id="KW-0732">Signal</keyword>
<name>A0A016VH04_9BILA</name>
<accession>A0A016VH04</accession>
<feature type="signal peptide" evidence="1">
    <location>
        <begin position="1"/>
        <end position="18"/>
    </location>
</feature>
<dbReference type="AlphaFoldDB" id="A0A016VH04"/>
<sequence>MRISVVIVLVCAVATVFALPERKIGGKPPHGGHTRKPPSVRAAHAPMVMGATKHVIPEAKSPMKLPELNIEKGTGVPIVPTLGGFTDSVDLPEVQGFSSGPNLAGMGVTHRRLISKSDG</sequence>
<dbReference type="EMBL" id="JARK01001346">
    <property type="protein sequence ID" value="EYC26705.1"/>
    <property type="molecule type" value="Genomic_DNA"/>
</dbReference>
<protein>
    <recommendedName>
        <fullName evidence="4">Secreted protein</fullName>
    </recommendedName>
</protein>
<evidence type="ECO:0000256" key="1">
    <source>
        <dbReference type="SAM" id="SignalP"/>
    </source>
</evidence>
<evidence type="ECO:0000313" key="3">
    <source>
        <dbReference type="Proteomes" id="UP000024635"/>
    </source>
</evidence>
<evidence type="ECO:0008006" key="4">
    <source>
        <dbReference type="Google" id="ProtNLM"/>
    </source>
</evidence>
<gene>
    <name evidence="2" type="primary">Acey_s0010.g923</name>
    <name evidence="2" type="ORF">Y032_0010g923</name>
</gene>
<comment type="caution">
    <text evidence="2">The sequence shown here is derived from an EMBL/GenBank/DDBJ whole genome shotgun (WGS) entry which is preliminary data.</text>
</comment>